<name>A0A0B0MEY7_GOSAR</name>
<evidence type="ECO:0000313" key="2">
    <source>
        <dbReference type="Proteomes" id="UP000032142"/>
    </source>
</evidence>
<comment type="caution">
    <text evidence="1">The sequence shown here is derived from an EMBL/GenBank/DDBJ whole genome shotgun (WGS) entry which is preliminary data.</text>
</comment>
<dbReference type="EMBL" id="JRRC01072925">
    <property type="protein sequence ID" value="KHF99309.1"/>
    <property type="molecule type" value="Genomic_DNA"/>
</dbReference>
<reference evidence="2" key="1">
    <citation type="submission" date="2014-09" db="EMBL/GenBank/DDBJ databases">
        <authorList>
            <person name="Mudge J."/>
            <person name="Ramaraj T."/>
            <person name="Lindquist I.E."/>
            <person name="Bharti A.K."/>
            <person name="Sundararajan A."/>
            <person name="Cameron C.T."/>
            <person name="Woodward J.E."/>
            <person name="May G.D."/>
            <person name="Brubaker C."/>
            <person name="Broadhvest J."/>
            <person name="Wilkins T.A."/>
        </authorList>
    </citation>
    <scope>NUCLEOTIDE SEQUENCE</scope>
    <source>
        <strain evidence="2">cv. AKA8401</strain>
    </source>
</reference>
<accession>A0A0B0MEY7</accession>
<dbReference type="Proteomes" id="UP000032142">
    <property type="component" value="Unassembled WGS sequence"/>
</dbReference>
<keyword evidence="2" id="KW-1185">Reference proteome</keyword>
<evidence type="ECO:0000313" key="1">
    <source>
        <dbReference type="EMBL" id="KHF99309.1"/>
    </source>
</evidence>
<organism evidence="1 2">
    <name type="scientific">Gossypium arboreum</name>
    <name type="common">Tree cotton</name>
    <name type="synonym">Gossypium nanking</name>
    <dbReference type="NCBI Taxonomy" id="29729"/>
    <lineage>
        <taxon>Eukaryota</taxon>
        <taxon>Viridiplantae</taxon>
        <taxon>Streptophyta</taxon>
        <taxon>Embryophyta</taxon>
        <taxon>Tracheophyta</taxon>
        <taxon>Spermatophyta</taxon>
        <taxon>Magnoliopsida</taxon>
        <taxon>eudicotyledons</taxon>
        <taxon>Gunneridae</taxon>
        <taxon>Pentapetalae</taxon>
        <taxon>rosids</taxon>
        <taxon>malvids</taxon>
        <taxon>Malvales</taxon>
        <taxon>Malvaceae</taxon>
        <taxon>Malvoideae</taxon>
        <taxon>Gossypium</taxon>
    </lineage>
</organism>
<sequence>MCNRVRPYLGYDIGIVMWPV</sequence>
<gene>
    <name evidence="1" type="ORF">F383_38414</name>
</gene>
<proteinExistence type="predicted"/>
<dbReference type="AlphaFoldDB" id="A0A0B0MEY7"/>
<protein>
    <submittedName>
        <fullName evidence="1">Uncharacterized protein</fullName>
    </submittedName>
</protein>